<dbReference type="EMBL" id="LRQV01000001">
    <property type="protein sequence ID" value="KXK63992.1"/>
    <property type="molecule type" value="Genomic_DNA"/>
</dbReference>
<organism evidence="2 3">
    <name type="scientific">Micromonospora rosaria</name>
    <dbReference type="NCBI Taxonomy" id="47874"/>
    <lineage>
        <taxon>Bacteria</taxon>
        <taxon>Bacillati</taxon>
        <taxon>Actinomycetota</taxon>
        <taxon>Actinomycetes</taxon>
        <taxon>Micromonosporales</taxon>
        <taxon>Micromonosporaceae</taxon>
        <taxon>Micromonospora</taxon>
    </lineage>
</organism>
<gene>
    <name evidence="2" type="ORF">AWW66_00705</name>
</gene>
<name>A0A136PZX3_9ACTN</name>
<dbReference type="OrthoDB" id="9795624at2"/>
<dbReference type="InterPro" id="IPR036365">
    <property type="entry name" value="PGBD-like_sf"/>
</dbReference>
<dbReference type="InterPro" id="IPR002477">
    <property type="entry name" value="Peptidoglycan-bd-like"/>
</dbReference>
<evidence type="ECO:0000313" key="2">
    <source>
        <dbReference type="EMBL" id="KXK63992.1"/>
    </source>
</evidence>
<reference evidence="2 3" key="1">
    <citation type="submission" date="2016-01" db="EMBL/GenBank/DDBJ databases">
        <title>Whole genome sequence and analysis of Micromonospora rosaria DSM 803, which can produce antibacterial substance rosamicin.</title>
        <authorList>
            <person name="Yang H."/>
            <person name="He X."/>
            <person name="Zhu D."/>
        </authorList>
    </citation>
    <scope>NUCLEOTIDE SEQUENCE [LARGE SCALE GENOMIC DNA]</scope>
    <source>
        <strain evidence="2 3">DSM 803</strain>
    </source>
</reference>
<feature type="domain" description="Peptidoglycan binding-like" evidence="1">
    <location>
        <begin position="405"/>
        <end position="446"/>
    </location>
</feature>
<dbReference type="InterPro" id="IPR036366">
    <property type="entry name" value="PGBDSf"/>
</dbReference>
<protein>
    <recommendedName>
        <fullName evidence="1">Peptidoglycan binding-like domain-containing protein</fullName>
    </recommendedName>
</protein>
<keyword evidence="3" id="KW-1185">Reference proteome</keyword>
<dbReference type="Gene3D" id="1.10.101.10">
    <property type="entry name" value="PGBD-like superfamily/PGBD"/>
    <property type="match status" value="1"/>
</dbReference>
<evidence type="ECO:0000313" key="3">
    <source>
        <dbReference type="Proteomes" id="UP000070620"/>
    </source>
</evidence>
<accession>A0A136PZX3</accession>
<comment type="caution">
    <text evidence="2">The sequence shown here is derived from an EMBL/GenBank/DDBJ whole genome shotgun (WGS) entry which is preliminary data.</text>
</comment>
<dbReference type="Proteomes" id="UP000070620">
    <property type="component" value="Unassembled WGS sequence"/>
</dbReference>
<sequence>MSTETTDPVAVVLSTALHTLPQEGRRWIDGPVTLRREYKAFSPDLEQYLDWLSEVESTIGDSKETAQRIRMLHYGLTNKQPEFDVLLNSHRGWRFAPLIREHGTQEALDGLVSTGSVSTWSDGPDGRLRPAVELSHFWVCADRALNGLTIHGIALGTYTDLYGLFSWVGDLASWWIGYNEARREAKKAAGDGWEEPTDPESLAVPTAWLDAAAGRCAVDDMLGDMDAIILMPEMETLDPTLPTPLTDLLRRYYGPGTPGTGADGTPPDRRVLHSDNRFHLFVRRSHPAIPHSYDETTGTVTLDPQAESAIAASVRSAVSAMMWSKFKIPSSDLDSEWGLAMMDLVVARFTRFLRDGLASHGWHIGSWRVNPQAIHGYGGEMLRIGDNDAEHRYGGVLHGDVPPRTAVRDLQEHLAAVGFSTAPDPSGSFGPQTASALREFQISARLAQVYTVWRDQAGNPVGHARERAIRRYQGLINGCLTPDTATVLAAWLTPVRGEARRTRNAATVDAYRMQGTVPGEVVTANLWHPADGADPTLGVYATDHLERYPIPAARRLPGGPGRVALGRYAAPGPGPGTGTGTGAPGGPDVTGAALWPELALTPAWIPPEYEDNPPPPLPADLSTYRVIRAVAEAGGGTHFDAVDASGTDLLRLGPLRWSLGADGFGDLPALLAYYQFLDPAGYQRDLGQYGIWPAQPWWARDVWSAGEAGHRAREAGRLALYGLRDADGRVHPYDLLPLGPADGQVLDHLRGWHTVHRLVMTLRTTDGLRRTMWRFAVRRIRRLRQRSWRYPGSTVPTGPVVRYGTDSSRDATLGEVFTSEQAVAALLRWHTAVPEQVLGEHGVEDALRAVFEAVYGPGPHLLDPRVGAEADWAQAALTAALVDLAPAAPPGFGGSVAVAAGYTGLSPVAGSFQLAQLWPPDVDE</sequence>
<dbReference type="AlphaFoldDB" id="A0A136PZX3"/>
<proteinExistence type="predicted"/>
<dbReference type="Pfam" id="PF01471">
    <property type="entry name" value="PG_binding_1"/>
    <property type="match status" value="1"/>
</dbReference>
<dbReference type="SUPFAM" id="SSF47090">
    <property type="entry name" value="PGBD-like"/>
    <property type="match status" value="1"/>
</dbReference>
<dbReference type="RefSeq" id="WP_067359305.1">
    <property type="nucleotide sequence ID" value="NZ_JBIUBN010000012.1"/>
</dbReference>
<evidence type="ECO:0000259" key="1">
    <source>
        <dbReference type="Pfam" id="PF01471"/>
    </source>
</evidence>